<accession>A0A0G0AWB8</accession>
<evidence type="ECO:0000313" key="2">
    <source>
        <dbReference type="EMBL" id="KKP30910.1"/>
    </source>
</evidence>
<feature type="transmembrane region" description="Helical" evidence="1">
    <location>
        <begin position="58"/>
        <end position="79"/>
    </location>
</feature>
<evidence type="ECO:0000313" key="3">
    <source>
        <dbReference type="Proteomes" id="UP000034803"/>
    </source>
</evidence>
<dbReference type="EMBL" id="LBOI01000020">
    <property type="protein sequence ID" value="KKP30910.1"/>
    <property type="molecule type" value="Genomic_DNA"/>
</dbReference>
<comment type="caution">
    <text evidence="2">The sequence shown here is derived from an EMBL/GenBank/DDBJ whole genome shotgun (WGS) entry which is preliminary data.</text>
</comment>
<sequence length="101" mass="11415">MKKDKEQILHEIKGLKKDIVHCATESISISILSLLLFIGAPSVFPKIIDPYKASSLKIMQAIIIVPTVYWLLTLICNLVRSVIIFRLRKQLSPKTVASKKK</sequence>
<gene>
    <name evidence="2" type="ORF">UR21_C0020G0005</name>
</gene>
<proteinExistence type="predicted"/>
<keyword evidence="1" id="KW-0812">Transmembrane</keyword>
<organism evidence="2 3">
    <name type="scientific">Candidatus Woesebacteria bacterium GW2011_GWC2_31_9</name>
    <dbReference type="NCBI Taxonomy" id="1618586"/>
    <lineage>
        <taxon>Bacteria</taxon>
        <taxon>Candidatus Woeseibacteriota</taxon>
    </lineage>
</organism>
<keyword evidence="1" id="KW-0472">Membrane</keyword>
<evidence type="ECO:0000256" key="1">
    <source>
        <dbReference type="SAM" id="Phobius"/>
    </source>
</evidence>
<name>A0A0G0AWB8_9BACT</name>
<keyword evidence="1" id="KW-1133">Transmembrane helix</keyword>
<dbReference type="Proteomes" id="UP000034803">
    <property type="component" value="Unassembled WGS sequence"/>
</dbReference>
<feature type="transmembrane region" description="Helical" evidence="1">
    <location>
        <begin position="20"/>
        <end position="38"/>
    </location>
</feature>
<protein>
    <submittedName>
        <fullName evidence="2">Uncharacterized protein</fullName>
    </submittedName>
</protein>
<reference evidence="2 3" key="1">
    <citation type="journal article" date="2015" name="Nature">
        <title>rRNA introns, odd ribosomes, and small enigmatic genomes across a large radiation of phyla.</title>
        <authorList>
            <person name="Brown C.T."/>
            <person name="Hug L.A."/>
            <person name="Thomas B.C."/>
            <person name="Sharon I."/>
            <person name="Castelle C.J."/>
            <person name="Singh A."/>
            <person name="Wilkins M.J."/>
            <person name="Williams K.H."/>
            <person name="Banfield J.F."/>
        </authorList>
    </citation>
    <scope>NUCLEOTIDE SEQUENCE [LARGE SCALE GENOMIC DNA]</scope>
</reference>
<dbReference type="AlphaFoldDB" id="A0A0G0AWB8"/>